<dbReference type="KEGG" id="cmic:caldi_12070"/>
<keyword evidence="4 9" id="KW-0812">Transmembrane</keyword>
<comment type="subcellular location">
    <subcellularLocation>
        <location evidence="1">Cell membrane</location>
        <topology evidence="1">Multi-pass membrane protein</topology>
    </subcellularLocation>
</comment>
<dbReference type="GO" id="GO:0005886">
    <property type="term" value="C:plasma membrane"/>
    <property type="evidence" value="ECO:0007669"/>
    <property type="project" value="UniProtKB-SubCell"/>
</dbReference>
<dbReference type="PANTHER" id="PTHR11795">
    <property type="entry name" value="BRANCHED-CHAIN AMINO ACID TRANSPORT SYSTEM PERMEASE PROTEIN LIVH"/>
    <property type="match status" value="1"/>
</dbReference>
<feature type="transmembrane region" description="Helical" evidence="9">
    <location>
        <begin position="190"/>
        <end position="213"/>
    </location>
</feature>
<evidence type="ECO:0000256" key="8">
    <source>
        <dbReference type="ARBA" id="ARBA00037998"/>
    </source>
</evidence>
<evidence type="ECO:0000256" key="1">
    <source>
        <dbReference type="ARBA" id="ARBA00004651"/>
    </source>
</evidence>
<evidence type="ECO:0000256" key="9">
    <source>
        <dbReference type="SAM" id="Phobius"/>
    </source>
</evidence>
<keyword evidence="7 9" id="KW-0472">Membrane</keyword>
<keyword evidence="3" id="KW-1003">Cell membrane</keyword>
<dbReference type="GO" id="GO:0022857">
    <property type="term" value="F:transmembrane transporter activity"/>
    <property type="evidence" value="ECO:0007669"/>
    <property type="project" value="InterPro"/>
</dbReference>
<feature type="transmembrane region" description="Helical" evidence="9">
    <location>
        <begin position="138"/>
        <end position="160"/>
    </location>
</feature>
<keyword evidence="11" id="KW-1185">Reference proteome</keyword>
<sequence length="292" mass="30814">MPGLTQAIYSGLLLGSIYALVATGLTLIWGALRMLNLAHGSIFMAGAYVAWLVVTTAGIHPLIGVPVAAAAMGLVGYILQYMVVLPLLERPGWENNTLIATVGVGIVLENAVLLAFGGRNKTLPEIVPGGFKVGPLNVSFRDLVIAAVAVGVLLMMHLFLYRTRHGLAIRAIAQNMTAARLMGVPVKRSFTIVMVISTALAAVAGVLLSGIYFLSPTMGGPPLLKSLLVTIFGGLGSVKGTMWAAYLIGLLEALVSLYLGVKWSLQVLFLVMIVVLIVRPNGLFGLGEARRL</sequence>
<comment type="similarity">
    <text evidence="8">Belongs to the binding-protein-dependent transport system permease family. LivHM subfamily.</text>
</comment>
<dbReference type="GO" id="GO:0006865">
    <property type="term" value="P:amino acid transport"/>
    <property type="evidence" value="ECO:0007669"/>
    <property type="project" value="UniProtKB-KW"/>
</dbReference>
<dbReference type="EMBL" id="AP025628">
    <property type="protein sequence ID" value="BDG60117.1"/>
    <property type="molecule type" value="Genomic_DNA"/>
</dbReference>
<evidence type="ECO:0000256" key="4">
    <source>
        <dbReference type="ARBA" id="ARBA00022692"/>
    </source>
</evidence>
<evidence type="ECO:0000256" key="6">
    <source>
        <dbReference type="ARBA" id="ARBA00022989"/>
    </source>
</evidence>
<dbReference type="InterPro" id="IPR001851">
    <property type="entry name" value="ABC_transp_permease"/>
</dbReference>
<dbReference type="AlphaFoldDB" id="A0AA35CM64"/>
<evidence type="ECO:0000313" key="10">
    <source>
        <dbReference type="EMBL" id="BDG60117.1"/>
    </source>
</evidence>
<dbReference type="CDD" id="cd06582">
    <property type="entry name" value="TM_PBP1_LivH_like"/>
    <property type="match status" value="1"/>
</dbReference>
<accession>A0AA35CM64</accession>
<organism evidence="10 11">
    <name type="scientific">Caldinitratiruptor microaerophilus</name>
    <dbReference type="NCBI Taxonomy" id="671077"/>
    <lineage>
        <taxon>Bacteria</taxon>
        <taxon>Bacillati</taxon>
        <taxon>Bacillota</taxon>
        <taxon>Clostridia</taxon>
        <taxon>Eubacteriales</taxon>
        <taxon>Symbiobacteriaceae</taxon>
        <taxon>Caldinitratiruptor</taxon>
    </lineage>
</organism>
<feature type="transmembrane region" description="Helical" evidence="9">
    <location>
        <begin position="97"/>
        <end position="118"/>
    </location>
</feature>
<dbReference type="Pfam" id="PF02653">
    <property type="entry name" value="BPD_transp_2"/>
    <property type="match status" value="1"/>
</dbReference>
<reference evidence="10" key="1">
    <citation type="submission" date="2022-03" db="EMBL/GenBank/DDBJ databases">
        <title>Complete genome sequence of Caldinitratiruptor microaerophilus.</title>
        <authorList>
            <person name="Mukaiyama R."/>
            <person name="Nishiyama T."/>
            <person name="Ueda K."/>
        </authorList>
    </citation>
    <scope>NUCLEOTIDE SEQUENCE</scope>
    <source>
        <strain evidence="10">JCM 16183</strain>
    </source>
</reference>
<dbReference type="Proteomes" id="UP001163687">
    <property type="component" value="Chromosome"/>
</dbReference>
<protein>
    <submittedName>
        <fullName evidence="10">Branched-chain amino acid ABC transporter permease</fullName>
    </submittedName>
</protein>
<feature type="transmembrane region" description="Helical" evidence="9">
    <location>
        <begin position="267"/>
        <end position="286"/>
    </location>
</feature>
<evidence type="ECO:0000256" key="2">
    <source>
        <dbReference type="ARBA" id="ARBA00022448"/>
    </source>
</evidence>
<evidence type="ECO:0000256" key="7">
    <source>
        <dbReference type="ARBA" id="ARBA00023136"/>
    </source>
</evidence>
<dbReference type="RefSeq" id="WP_264844181.1">
    <property type="nucleotide sequence ID" value="NZ_AP025628.1"/>
</dbReference>
<feature type="transmembrane region" description="Helical" evidence="9">
    <location>
        <begin position="69"/>
        <end position="88"/>
    </location>
</feature>
<keyword evidence="5" id="KW-0029">Amino-acid transport</keyword>
<evidence type="ECO:0000256" key="3">
    <source>
        <dbReference type="ARBA" id="ARBA00022475"/>
    </source>
</evidence>
<dbReference type="PANTHER" id="PTHR11795:SF445">
    <property type="entry name" value="AMINO ACID ABC TRANSPORTER PERMEASE PROTEIN"/>
    <property type="match status" value="1"/>
</dbReference>
<evidence type="ECO:0000256" key="5">
    <source>
        <dbReference type="ARBA" id="ARBA00022970"/>
    </source>
</evidence>
<feature type="transmembrane region" description="Helical" evidence="9">
    <location>
        <begin position="42"/>
        <end position="63"/>
    </location>
</feature>
<feature type="transmembrane region" description="Helical" evidence="9">
    <location>
        <begin position="6"/>
        <end position="30"/>
    </location>
</feature>
<name>A0AA35CM64_9FIRM</name>
<gene>
    <name evidence="10" type="ORF">caldi_12070</name>
</gene>
<keyword evidence="6 9" id="KW-1133">Transmembrane helix</keyword>
<evidence type="ECO:0000313" key="11">
    <source>
        <dbReference type="Proteomes" id="UP001163687"/>
    </source>
</evidence>
<proteinExistence type="inferred from homology"/>
<keyword evidence="2" id="KW-0813">Transport</keyword>
<dbReference type="InterPro" id="IPR052157">
    <property type="entry name" value="BCAA_transport_permease"/>
</dbReference>